<dbReference type="Proteomes" id="UP001186944">
    <property type="component" value="Unassembled WGS sequence"/>
</dbReference>
<dbReference type="PANTHER" id="PTHR46370:SF1">
    <property type="entry name" value="GPALPP MOTIFS-CONTAINING PROTEIN 1"/>
    <property type="match status" value="1"/>
</dbReference>
<dbReference type="EMBL" id="VSWD01000008">
    <property type="protein sequence ID" value="KAK3095399.1"/>
    <property type="molecule type" value="Genomic_DNA"/>
</dbReference>
<feature type="compositionally biased region" description="Polar residues" evidence="1">
    <location>
        <begin position="13"/>
        <end position="42"/>
    </location>
</feature>
<keyword evidence="4" id="KW-1185">Reference proteome</keyword>
<dbReference type="InterPro" id="IPR046331">
    <property type="entry name" value="GPAM1-like"/>
</dbReference>
<feature type="compositionally biased region" description="Basic and acidic residues" evidence="1">
    <location>
        <begin position="58"/>
        <end position="98"/>
    </location>
</feature>
<organism evidence="3 4">
    <name type="scientific">Pinctada imbricata</name>
    <name type="common">Atlantic pearl-oyster</name>
    <name type="synonym">Pinctada martensii</name>
    <dbReference type="NCBI Taxonomy" id="66713"/>
    <lineage>
        <taxon>Eukaryota</taxon>
        <taxon>Metazoa</taxon>
        <taxon>Spiralia</taxon>
        <taxon>Lophotrochozoa</taxon>
        <taxon>Mollusca</taxon>
        <taxon>Bivalvia</taxon>
        <taxon>Autobranchia</taxon>
        <taxon>Pteriomorphia</taxon>
        <taxon>Pterioida</taxon>
        <taxon>Pterioidea</taxon>
        <taxon>Pteriidae</taxon>
        <taxon>Pinctada</taxon>
    </lineage>
</organism>
<feature type="region of interest" description="Disordered" evidence="1">
    <location>
        <begin position="120"/>
        <end position="217"/>
    </location>
</feature>
<evidence type="ECO:0000313" key="4">
    <source>
        <dbReference type="Proteomes" id="UP001186944"/>
    </source>
</evidence>
<accession>A0AA89BYP5</accession>
<evidence type="ECO:0000256" key="1">
    <source>
        <dbReference type="SAM" id="MobiDB-lite"/>
    </source>
</evidence>
<dbReference type="Pfam" id="PF12572">
    <property type="entry name" value="DUF3752"/>
    <property type="match status" value="1"/>
</dbReference>
<comment type="caution">
    <text evidence="3">The sequence shown here is derived from an EMBL/GenBank/DDBJ whole genome shotgun (WGS) entry which is preliminary data.</text>
</comment>
<protein>
    <recommendedName>
        <fullName evidence="2">DUF3752 domain-containing protein</fullName>
    </recommendedName>
</protein>
<feature type="region of interest" description="Disordered" evidence="1">
    <location>
        <begin position="1"/>
        <end position="98"/>
    </location>
</feature>
<evidence type="ECO:0000259" key="2">
    <source>
        <dbReference type="Pfam" id="PF12572"/>
    </source>
</evidence>
<evidence type="ECO:0000313" key="3">
    <source>
        <dbReference type="EMBL" id="KAK3095399.1"/>
    </source>
</evidence>
<reference evidence="3" key="1">
    <citation type="submission" date="2019-08" db="EMBL/GenBank/DDBJ databases">
        <title>The improved chromosome-level genome for the pearl oyster Pinctada fucata martensii using PacBio sequencing and Hi-C.</title>
        <authorList>
            <person name="Zheng Z."/>
        </authorList>
    </citation>
    <scope>NUCLEOTIDE SEQUENCE</scope>
    <source>
        <strain evidence="3">ZZ-2019</strain>
        <tissue evidence="3">Adductor muscle</tissue>
    </source>
</reference>
<feature type="compositionally biased region" description="Basic and acidic residues" evidence="1">
    <location>
        <begin position="136"/>
        <end position="217"/>
    </location>
</feature>
<name>A0AA89BYP5_PINIB</name>
<proteinExistence type="predicted"/>
<gene>
    <name evidence="3" type="ORF">FSP39_014190</name>
</gene>
<feature type="domain" description="DUF3752" evidence="2">
    <location>
        <begin position="113"/>
        <end position="239"/>
    </location>
</feature>
<dbReference type="PANTHER" id="PTHR46370">
    <property type="entry name" value="GPALPP MOTIFS-CONTAINING PROTEIN 1"/>
    <property type="match status" value="1"/>
</dbReference>
<dbReference type="InterPro" id="IPR022226">
    <property type="entry name" value="DUF3752"/>
</dbReference>
<dbReference type="AlphaFoldDB" id="A0AA89BYP5"/>
<sequence>MEDSNVIGPSLPSHLSNRNNEYNVDSSSIGPNIPNYTSGSYNEESDSEEDYVGPRPSEMTHGDTDHITAAEFEARSRRMKDRIDGKTSGEDKSVKRESWMTVLPDCLGQNIGLQARSFRVQQGPDMSDRSAWTDTPADRERKLKEQSDGGRKRKHEESKKSSRDTKLAKEIEQYNKSKRSESLLDLHQKKLKSKQKEEEDKPAVRRPFDRETDLEVNKFDDAQRKSIIKKSQNLNSRFGHGKTQFL</sequence>